<evidence type="ECO:0000313" key="2">
    <source>
        <dbReference type="EMBL" id="KAK0624355.1"/>
    </source>
</evidence>
<comment type="caution">
    <text evidence="2">The sequence shown here is derived from an EMBL/GenBank/DDBJ whole genome shotgun (WGS) entry which is preliminary data.</text>
</comment>
<protein>
    <submittedName>
        <fullName evidence="2">Uncharacterized protein</fullName>
    </submittedName>
</protein>
<sequence>MKFTLFLTSFLASAVAAVPVDEPGVIRTSDVNVTDYAGVAPVVTSLDTAAAGVDAASGDFGVAACCGVWICDQFNWVGNCYWACYPISTPIYPDPYFQTHIGSWAPDVGCSCFMSRGSDPNMSCAGNLFQWPGGNFGPDCANNVSRFYCVPSG</sequence>
<gene>
    <name evidence="2" type="ORF">B0T14DRAFT_565634</name>
</gene>
<keyword evidence="1" id="KW-0732">Signal</keyword>
<dbReference type="Proteomes" id="UP001175000">
    <property type="component" value="Unassembled WGS sequence"/>
</dbReference>
<keyword evidence="3" id="KW-1185">Reference proteome</keyword>
<evidence type="ECO:0000313" key="3">
    <source>
        <dbReference type="Proteomes" id="UP001175000"/>
    </source>
</evidence>
<dbReference type="AlphaFoldDB" id="A0AA39WZA0"/>
<evidence type="ECO:0000256" key="1">
    <source>
        <dbReference type="SAM" id="SignalP"/>
    </source>
</evidence>
<dbReference type="EMBL" id="JAULSU010000003">
    <property type="protein sequence ID" value="KAK0624355.1"/>
    <property type="molecule type" value="Genomic_DNA"/>
</dbReference>
<feature type="signal peptide" evidence="1">
    <location>
        <begin position="1"/>
        <end position="17"/>
    </location>
</feature>
<proteinExistence type="predicted"/>
<name>A0AA39WZA0_9PEZI</name>
<accession>A0AA39WZA0</accession>
<reference evidence="2" key="1">
    <citation type="submission" date="2023-06" db="EMBL/GenBank/DDBJ databases">
        <title>Genome-scale phylogeny and comparative genomics of the fungal order Sordariales.</title>
        <authorList>
            <consortium name="Lawrence Berkeley National Laboratory"/>
            <person name="Hensen N."/>
            <person name="Bonometti L."/>
            <person name="Westerberg I."/>
            <person name="Brannstrom I.O."/>
            <person name="Guillou S."/>
            <person name="Cros-Aarteil S."/>
            <person name="Calhoun S."/>
            <person name="Haridas S."/>
            <person name="Kuo A."/>
            <person name="Mondo S."/>
            <person name="Pangilinan J."/>
            <person name="Riley R."/>
            <person name="Labutti K."/>
            <person name="Andreopoulos B."/>
            <person name="Lipzen A."/>
            <person name="Chen C."/>
            <person name="Yanf M."/>
            <person name="Daum C."/>
            <person name="Ng V."/>
            <person name="Clum A."/>
            <person name="Steindorff A."/>
            <person name="Ohm R."/>
            <person name="Martin F."/>
            <person name="Silar P."/>
            <person name="Natvig D."/>
            <person name="Lalanne C."/>
            <person name="Gautier V."/>
            <person name="Ament-Velasquez S.L."/>
            <person name="Kruys A."/>
            <person name="Hutchinson M.I."/>
            <person name="Powell A.J."/>
            <person name="Barry K."/>
            <person name="Miller A.N."/>
            <person name="Grigoriev I.V."/>
            <person name="Debuchy R."/>
            <person name="Gladieux P."/>
            <person name="Thoren M.H."/>
            <person name="Johannesson H."/>
        </authorList>
    </citation>
    <scope>NUCLEOTIDE SEQUENCE</scope>
    <source>
        <strain evidence="2">CBS 606.72</strain>
    </source>
</reference>
<feature type="chain" id="PRO_5041268568" evidence="1">
    <location>
        <begin position="18"/>
        <end position="153"/>
    </location>
</feature>
<organism evidence="2 3">
    <name type="scientific">Immersiella caudata</name>
    <dbReference type="NCBI Taxonomy" id="314043"/>
    <lineage>
        <taxon>Eukaryota</taxon>
        <taxon>Fungi</taxon>
        <taxon>Dikarya</taxon>
        <taxon>Ascomycota</taxon>
        <taxon>Pezizomycotina</taxon>
        <taxon>Sordariomycetes</taxon>
        <taxon>Sordariomycetidae</taxon>
        <taxon>Sordariales</taxon>
        <taxon>Lasiosphaeriaceae</taxon>
        <taxon>Immersiella</taxon>
    </lineage>
</organism>